<reference evidence="3" key="1">
    <citation type="submission" date="2022-12" db="EMBL/GenBank/DDBJ databases">
        <authorList>
            <person name="Petersen C."/>
        </authorList>
    </citation>
    <scope>NUCLEOTIDE SEQUENCE</scope>
    <source>
        <strain evidence="3">IBT 21472</strain>
    </source>
</reference>
<dbReference type="Proteomes" id="UP001147746">
    <property type="component" value="Unassembled WGS sequence"/>
</dbReference>
<evidence type="ECO:0000313" key="4">
    <source>
        <dbReference type="Proteomes" id="UP001147746"/>
    </source>
</evidence>
<reference evidence="3" key="2">
    <citation type="journal article" date="2023" name="IMA Fungus">
        <title>Comparative genomic study of the Penicillium genus elucidates a diverse pangenome and 15 lateral gene transfer events.</title>
        <authorList>
            <person name="Petersen C."/>
            <person name="Sorensen T."/>
            <person name="Nielsen M.R."/>
            <person name="Sondergaard T.E."/>
            <person name="Sorensen J.L."/>
            <person name="Fitzpatrick D.A."/>
            <person name="Frisvad J.C."/>
            <person name="Nielsen K.L."/>
        </authorList>
    </citation>
    <scope>NUCLEOTIDE SEQUENCE</scope>
    <source>
        <strain evidence="3">IBT 21472</strain>
    </source>
</reference>
<organism evidence="3 4">
    <name type="scientific">Penicillium atrosanguineum</name>
    <dbReference type="NCBI Taxonomy" id="1132637"/>
    <lineage>
        <taxon>Eukaryota</taxon>
        <taxon>Fungi</taxon>
        <taxon>Dikarya</taxon>
        <taxon>Ascomycota</taxon>
        <taxon>Pezizomycotina</taxon>
        <taxon>Eurotiomycetes</taxon>
        <taxon>Eurotiomycetidae</taxon>
        <taxon>Eurotiales</taxon>
        <taxon>Aspergillaceae</taxon>
        <taxon>Penicillium</taxon>
    </lineage>
</organism>
<feature type="transmembrane region" description="Helical" evidence="2">
    <location>
        <begin position="90"/>
        <end position="115"/>
    </location>
</feature>
<dbReference type="AlphaFoldDB" id="A0A9W9PSF8"/>
<name>A0A9W9PSF8_9EURO</name>
<evidence type="ECO:0000256" key="1">
    <source>
        <dbReference type="SAM" id="MobiDB-lite"/>
    </source>
</evidence>
<keyword evidence="2" id="KW-0472">Membrane</keyword>
<keyword evidence="2" id="KW-0812">Transmembrane</keyword>
<evidence type="ECO:0000313" key="3">
    <source>
        <dbReference type="EMBL" id="KAJ5308041.1"/>
    </source>
</evidence>
<proteinExistence type="predicted"/>
<gene>
    <name evidence="3" type="ORF">N7476_008697</name>
</gene>
<keyword evidence="2" id="KW-1133">Transmembrane helix</keyword>
<accession>A0A9W9PSF8</accession>
<feature type="region of interest" description="Disordered" evidence="1">
    <location>
        <begin position="1"/>
        <end position="68"/>
    </location>
</feature>
<feature type="compositionally biased region" description="Polar residues" evidence="1">
    <location>
        <begin position="14"/>
        <end position="24"/>
    </location>
</feature>
<protein>
    <submittedName>
        <fullName evidence="3">Uncharacterized protein</fullName>
    </submittedName>
</protein>
<comment type="caution">
    <text evidence="3">The sequence shown here is derived from an EMBL/GenBank/DDBJ whole genome shotgun (WGS) entry which is preliminary data.</text>
</comment>
<dbReference type="EMBL" id="JAPZBO010000008">
    <property type="protein sequence ID" value="KAJ5308041.1"/>
    <property type="molecule type" value="Genomic_DNA"/>
</dbReference>
<sequence>MSSSTKTGIPYSIVSGSKPSTTDLNDQHKRNGYDLPPYQDKEKEIVDEDGDSDSIAQHESSELLEQGGHRKRPITIISAWRTLLFAPSTYLIMSGILSAFLLLFMLIALGVVFLLSRNLEHTHGGIRNDAEVPGLDWISWNLII</sequence>
<keyword evidence="4" id="KW-1185">Reference proteome</keyword>
<evidence type="ECO:0000256" key="2">
    <source>
        <dbReference type="SAM" id="Phobius"/>
    </source>
</evidence>